<proteinExistence type="predicted"/>
<evidence type="ECO:0000313" key="5">
    <source>
        <dbReference type="EMBL" id="QCT57666.1"/>
    </source>
</evidence>
<reference evidence="1 8" key="4">
    <citation type="submission" date="2017-09" db="EMBL/GenBank/DDBJ databases">
        <title>A single nucleotide polymorphism in the Staphylococcus aureus virulence regulator SaeR abolishes pathogenesis.</title>
        <authorList>
            <person name="Copin R.J."/>
            <person name="Sause W."/>
            <person name="Shopsin B."/>
            <person name="Torres V.J."/>
        </authorList>
    </citation>
    <scope>NUCLEOTIDE SEQUENCE [LARGE SCALE GENOMIC DNA]</scope>
    <source>
        <strain evidence="8">Newman</strain>
        <strain evidence="1">Newman_D2C</strain>
    </source>
</reference>
<dbReference type="Proteomes" id="UP000293434">
    <property type="component" value="Unassembled WGS sequence"/>
</dbReference>
<dbReference type="Proteomes" id="UP000294017">
    <property type="component" value="Unassembled WGS sequence"/>
</dbReference>
<dbReference type="EMBL" id="CP038850">
    <property type="protein sequence ID" value="QCT57666.1"/>
    <property type="molecule type" value="Genomic_DNA"/>
</dbReference>
<dbReference type="EMBL" id="RQTF01000106">
    <property type="protein sequence ID" value="RZI07344.1"/>
    <property type="molecule type" value="Genomic_DNA"/>
</dbReference>
<evidence type="ECO:0000313" key="10">
    <source>
        <dbReference type="Proteomes" id="UP000294017"/>
    </source>
</evidence>
<dbReference type="AlphaFoldDB" id="A0A266CXX4"/>
<dbReference type="EMBL" id="LALQ01000014">
    <property type="protein sequence ID" value="KMR57772.1"/>
    <property type="molecule type" value="Genomic_DNA"/>
</dbReference>
<sequence>MNAFTKSKIYIVANKLPLMTRNIKISIGKQYLDDILIVSDSHRLIYTTGQLNIMKKYPPRLYYHLKHPVDYQFVSL</sequence>
<gene>
    <name evidence="4" type="ORF">ACR79_12970</name>
    <name evidence="1" type="ORF">CNH36_10220</name>
    <name evidence="5" type="ORF">E1948_09840</name>
    <name evidence="6" type="ORF">EIG94_13110</name>
    <name evidence="7" type="ORF">EIH03_06590</name>
    <name evidence="3" type="ORF">EP54_04430</name>
    <name evidence="2" type="ORF">EQ90_00635</name>
</gene>
<reference evidence="5" key="6">
    <citation type="submission" date="2019-04" db="EMBL/GenBank/DDBJ databases">
        <title>Whole-genome sequencing of local methicillin-resistant S. aureus strain Lr2.</title>
        <authorList>
            <person name="Ullah N."/>
            <person name="Ali A."/>
        </authorList>
    </citation>
    <scope>NUCLEOTIDE SEQUENCE [LARGE SCALE GENOMIC DNA]</scope>
    <source>
        <strain evidence="5">Lr2</strain>
    </source>
</reference>
<organism evidence="3">
    <name type="scientific">Staphylococcus aureus</name>
    <dbReference type="NCBI Taxonomy" id="1280"/>
    <lineage>
        <taxon>Bacteria</taxon>
        <taxon>Bacillati</taxon>
        <taxon>Bacillota</taxon>
        <taxon>Bacilli</taxon>
        <taxon>Bacillales</taxon>
        <taxon>Staphylococcaceae</taxon>
        <taxon>Staphylococcus</taxon>
    </lineage>
</organism>
<reference evidence="4" key="2">
    <citation type="submission" date="2015-06" db="EMBL/GenBank/DDBJ databases">
        <authorList>
            <person name="Diene S.M."/>
            <person name="Von Dach E."/>
            <person name="Fankhauser C."/>
            <person name="Schrenzel J."/>
            <person name="Harbarth S."/>
            <person name="Francois P."/>
        </authorList>
    </citation>
    <scope>NUCLEOTIDE SEQUENCE</scope>
    <source>
        <strain evidence="4">MRSA_S26</strain>
    </source>
</reference>
<dbReference type="EMBL" id="RQTC01000270">
    <property type="protein sequence ID" value="RZH91080.1"/>
    <property type="molecule type" value="Genomic_DNA"/>
</dbReference>
<evidence type="ECO:0000313" key="4">
    <source>
        <dbReference type="EMBL" id="KSA78986.1"/>
    </source>
</evidence>
<dbReference type="EMBL" id="LALJ01000002">
    <property type="protein sequence ID" value="KMR38295.1"/>
    <property type="molecule type" value="Genomic_DNA"/>
</dbReference>
<dbReference type="EMBL" id="LFVP01000010">
    <property type="protein sequence ID" value="KSA78986.1"/>
    <property type="molecule type" value="Genomic_DNA"/>
</dbReference>
<evidence type="ECO:0000313" key="1">
    <source>
        <dbReference type="EMBL" id="ATC71982.1"/>
    </source>
</evidence>
<reference evidence="9 10" key="5">
    <citation type="submission" date="2018-11" db="EMBL/GenBank/DDBJ databases">
        <title>Genomic profiling of Staphylococcus species from a Poultry farm system in KwaZulu-Natal, South Africa.</title>
        <authorList>
            <person name="Amoako D.G."/>
            <person name="Somboro A.M."/>
            <person name="Abia A.L.K."/>
            <person name="Bester L.A."/>
            <person name="Essack S.Y."/>
        </authorList>
    </citation>
    <scope>NUCLEOTIDE SEQUENCE [LARGE SCALE GENOMIC DNA]</scope>
    <source>
        <strain evidence="7 10">SA12</strain>
        <strain evidence="6 9">SA9</strain>
    </source>
</reference>
<evidence type="ECO:0000313" key="3">
    <source>
        <dbReference type="EMBL" id="KMR57772.1"/>
    </source>
</evidence>
<evidence type="ECO:0000313" key="2">
    <source>
        <dbReference type="EMBL" id="KMR38295.1"/>
    </source>
</evidence>
<dbReference type="EMBL" id="CP023391">
    <property type="protein sequence ID" value="ATC71982.1"/>
    <property type="molecule type" value="Genomic_DNA"/>
</dbReference>
<evidence type="ECO:0000313" key="7">
    <source>
        <dbReference type="EMBL" id="RZI07344.1"/>
    </source>
</evidence>
<protein>
    <submittedName>
        <fullName evidence="3">Uncharacterized protein</fullName>
    </submittedName>
</protein>
<dbReference type="Proteomes" id="UP000052129">
    <property type="component" value="Unassembled WGS sequence"/>
</dbReference>
<accession>A0A266CXX4</accession>
<evidence type="ECO:0000313" key="8">
    <source>
        <dbReference type="Proteomes" id="UP000217245"/>
    </source>
</evidence>
<reference evidence="4" key="3">
    <citation type="journal article" date="2016" name="J. Infect. Dis.">
        <title>Comparative Genomics of Community-Associated Methicillin-Resistant Staphylococcus aureus Shows the Emergence of Clone ST8-USA300 in Geneva, Switzerland.</title>
        <authorList>
            <person name="Von Dach E."/>
            <person name="Diene S.M."/>
            <person name="Fankhauser C."/>
            <person name="Schrenzel J."/>
            <person name="Harbarth S."/>
            <person name="Francois P."/>
        </authorList>
    </citation>
    <scope>NUCLEOTIDE SEQUENCE</scope>
    <source>
        <strain evidence="4">MRSA_S26</strain>
    </source>
</reference>
<name>A0A266CXX4_STAAU</name>
<dbReference type="Proteomes" id="UP000217245">
    <property type="component" value="Chromosome"/>
</dbReference>
<accession>A0A1E8WSJ0</accession>
<evidence type="ECO:0000313" key="6">
    <source>
        <dbReference type="EMBL" id="RZH91080.1"/>
    </source>
</evidence>
<evidence type="ECO:0000313" key="9">
    <source>
        <dbReference type="Proteomes" id="UP000293434"/>
    </source>
</evidence>
<reference evidence="3" key="1">
    <citation type="journal article" date="2015" name="J. Infect. Dis.">
        <title>Parallel Epidemics of Community-Associated Methicillin-Resistant Staphylococcus aureus USA300 Infection in North and South America.</title>
        <authorList>
            <person name="Planet P.J."/>
            <person name="Diaz L."/>
            <person name="Kolokotronis S.O."/>
            <person name="Narechania A."/>
            <person name="Reyes J."/>
            <person name="Xing G."/>
            <person name="Rincon S."/>
            <person name="Smith H."/>
            <person name="Panesso D."/>
            <person name="Ryan C."/>
            <person name="Smith D.P."/>
            <person name="Guzman M."/>
            <person name="Zurita J."/>
            <person name="Sebra R."/>
            <person name="Deikus G."/>
            <person name="Nolan R.L."/>
            <person name="Tenover F.C."/>
            <person name="Weinstock G.M."/>
            <person name="Robinson D.A."/>
            <person name="Arias C.A."/>
        </authorList>
    </citation>
    <scope>NUCLEOTIDE SEQUENCE</scope>
    <source>
        <strain evidence="2">CA15</strain>
        <strain evidence="3">M121</strain>
    </source>
</reference>